<keyword evidence="11 13" id="KW-0482">Metalloprotease</keyword>
<dbReference type="EMBL" id="CP017258">
    <property type="protein sequence ID" value="AQW88135.1"/>
    <property type="molecule type" value="Genomic_DNA"/>
</dbReference>
<comment type="similarity">
    <text evidence="3">Belongs to the peptidase M50B family.</text>
</comment>
<sequence length="213" mass="23940">MDFTNINLEEILFLLLALIIAIVGHEIMHGWVAYKFGDSTAKSQNRLSINPIRHIDPIGTIILPAILYFSGGFLFGWAKPVPVNINVVVKNGGYKAGVFVALAGIFYNIVLAIFSLFILMNFTETLNNSTAKFLYILFNINLFLGLLNLYPIPPLDGSKALIYTLLQFGFNKIASKIYSLERYGMVILIVIIISPISKYFFAPIDYIFKLFLN</sequence>
<dbReference type="InterPro" id="IPR008915">
    <property type="entry name" value="Peptidase_M50"/>
</dbReference>
<dbReference type="RefSeq" id="WP_078423672.1">
    <property type="nucleotide sequence ID" value="NZ_CP017018.1"/>
</dbReference>
<evidence type="ECO:0000256" key="5">
    <source>
        <dbReference type="ARBA" id="ARBA00022670"/>
    </source>
</evidence>
<keyword evidence="9" id="KW-0862">Zinc</keyword>
<protein>
    <submittedName>
        <fullName evidence="13">Membrane-associated zinc metalloprotease, S2P/M50 family</fullName>
    </submittedName>
</protein>
<evidence type="ECO:0000256" key="7">
    <source>
        <dbReference type="ARBA" id="ARBA00022723"/>
    </source>
</evidence>
<keyword evidence="6" id="KW-0812">Transmembrane</keyword>
<keyword evidence="4" id="KW-1003">Cell membrane</keyword>
<dbReference type="PANTHER" id="PTHR35864:SF1">
    <property type="entry name" value="ZINC METALLOPROTEASE YWHC-RELATED"/>
    <property type="match status" value="1"/>
</dbReference>
<evidence type="ECO:0000313" key="14">
    <source>
        <dbReference type="Proteomes" id="UP000190868"/>
    </source>
</evidence>
<evidence type="ECO:0000256" key="12">
    <source>
        <dbReference type="ARBA" id="ARBA00023136"/>
    </source>
</evidence>
<evidence type="ECO:0000256" key="8">
    <source>
        <dbReference type="ARBA" id="ARBA00022801"/>
    </source>
</evidence>
<keyword evidence="12" id="KW-0472">Membrane</keyword>
<organism evidence="13 14">
    <name type="scientific">Campylobacter pinnipediorum subsp. caledonicus</name>
    <dbReference type="NCBI Taxonomy" id="1874362"/>
    <lineage>
        <taxon>Bacteria</taxon>
        <taxon>Pseudomonadati</taxon>
        <taxon>Campylobacterota</taxon>
        <taxon>Epsilonproteobacteria</taxon>
        <taxon>Campylobacterales</taxon>
        <taxon>Campylobacteraceae</taxon>
        <taxon>Campylobacter</taxon>
    </lineage>
</organism>
<dbReference type="GO" id="GO:0008237">
    <property type="term" value="F:metallopeptidase activity"/>
    <property type="evidence" value="ECO:0007669"/>
    <property type="project" value="UniProtKB-KW"/>
</dbReference>
<evidence type="ECO:0000256" key="4">
    <source>
        <dbReference type="ARBA" id="ARBA00022475"/>
    </source>
</evidence>
<name>A0A1S6U8X3_9BACT</name>
<dbReference type="Proteomes" id="UP000190868">
    <property type="component" value="Chromosome"/>
</dbReference>
<keyword evidence="7" id="KW-0479">Metal-binding</keyword>
<keyword evidence="8" id="KW-0378">Hydrolase</keyword>
<reference evidence="14" key="1">
    <citation type="submission" date="2016-09" db="EMBL/GenBank/DDBJ databases">
        <title>Comparative genomics of the Campylobacter concisus group.</title>
        <authorList>
            <person name="Miller W.G."/>
            <person name="Yee E."/>
            <person name="Chapman M.H."/>
            <person name="Huynh S."/>
            <person name="Bono J.L."/>
            <person name="On S.L.W."/>
            <person name="StLeger J."/>
            <person name="Foster G."/>
            <person name="Parker C.T."/>
        </authorList>
    </citation>
    <scope>NUCLEOTIDE SEQUENCE [LARGE SCALE GENOMIC DNA]</scope>
    <source>
        <strain evidence="14">RM18021</strain>
    </source>
</reference>
<evidence type="ECO:0000256" key="9">
    <source>
        <dbReference type="ARBA" id="ARBA00022833"/>
    </source>
</evidence>
<proteinExistence type="inferred from homology"/>
<comment type="cofactor">
    <cofactor evidence="1">
        <name>Zn(2+)</name>
        <dbReference type="ChEBI" id="CHEBI:29105"/>
    </cofactor>
</comment>
<evidence type="ECO:0000313" key="13">
    <source>
        <dbReference type="EMBL" id="AQW88135.1"/>
    </source>
</evidence>
<keyword evidence="14" id="KW-1185">Reference proteome</keyword>
<evidence type="ECO:0000256" key="3">
    <source>
        <dbReference type="ARBA" id="ARBA00007931"/>
    </source>
</evidence>
<dbReference type="KEGG" id="cpin:CPIN18020_1292"/>
<dbReference type="AlphaFoldDB" id="A0A1S6U8X3"/>
<evidence type="ECO:0000256" key="6">
    <source>
        <dbReference type="ARBA" id="ARBA00022692"/>
    </source>
</evidence>
<accession>A0A1S6U8X3</accession>
<dbReference type="InterPro" id="IPR044537">
    <property type="entry name" value="Rip2-like"/>
</dbReference>
<dbReference type="Pfam" id="PF02163">
    <property type="entry name" value="Peptidase_M50"/>
    <property type="match status" value="1"/>
</dbReference>
<gene>
    <name evidence="13" type="ORF">CPIN18021_1341</name>
</gene>
<evidence type="ECO:0000256" key="10">
    <source>
        <dbReference type="ARBA" id="ARBA00022989"/>
    </source>
</evidence>
<dbReference type="GO" id="GO:0005886">
    <property type="term" value="C:plasma membrane"/>
    <property type="evidence" value="ECO:0007669"/>
    <property type="project" value="UniProtKB-SubCell"/>
</dbReference>
<keyword evidence="10" id="KW-1133">Transmembrane helix</keyword>
<dbReference type="GO" id="GO:0006508">
    <property type="term" value="P:proteolysis"/>
    <property type="evidence" value="ECO:0007669"/>
    <property type="project" value="UniProtKB-KW"/>
</dbReference>
<dbReference type="InterPro" id="IPR052348">
    <property type="entry name" value="Metallopeptidase_M50B"/>
</dbReference>
<dbReference type="PANTHER" id="PTHR35864">
    <property type="entry name" value="ZINC METALLOPROTEASE MJ0611-RELATED"/>
    <property type="match status" value="1"/>
</dbReference>
<evidence type="ECO:0000256" key="2">
    <source>
        <dbReference type="ARBA" id="ARBA00004651"/>
    </source>
</evidence>
<comment type="subcellular location">
    <subcellularLocation>
        <location evidence="2">Cell membrane</location>
        <topology evidence="2">Multi-pass membrane protein</topology>
    </subcellularLocation>
</comment>
<dbReference type="GO" id="GO:0046872">
    <property type="term" value="F:metal ion binding"/>
    <property type="evidence" value="ECO:0007669"/>
    <property type="project" value="UniProtKB-KW"/>
</dbReference>
<dbReference type="GeneID" id="56566932"/>
<dbReference type="CDD" id="cd06158">
    <property type="entry name" value="S2P-M50_like_1"/>
    <property type="match status" value="1"/>
</dbReference>
<evidence type="ECO:0000256" key="11">
    <source>
        <dbReference type="ARBA" id="ARBA00023049"/>
    </source>
</evidence>
<keyword evidence="5 13" id="KW-0645">Protease</keyword>
<evidence type="ECO:0000256" key="1">
    <source>
        <dbReference type="ARBA" id="ARBA00001947"/>
    </source>
</evidence>